<dbReference type="Pfam" id="PF01476">
    <property type="entry name" value="LysM"/>
    <property type="match status" value="1"/>
</dbReference>
<dbReference type="GO" id="GO:0008061">
    <property type="term" value="F:chitin binding"/>
    <property type="evidence" value="ECO:0007669"/>
    <property type="project" value="UniProtKB-KW"/>
</dbReference>
<reference evidence="5" key="1">
    <citation type="submission" date="2021-01" db="EMBL/GenBank/DDBJ databases">
        <title>Chromosome-level genome assembly of a human fungal pathogen reveals clustering of transcriptionally co-regulated genes.</title>
        <authorList>
            <person name="Voorhies M."/>
            <person name="Cohen S."/>
            <person name="Shea T.P."/>
            <person name="Petrus S."/>
            <person name="Munoz J.F."/>
            <person name="Poplawski S."/>
            <person name="Goldman W.E."/>
            <person name="Michael T."/>
            <person name="Cuomo C.A."/>
            <person name="Sil A."/>
            <person name="Beyhan S."/>
        </authorList>
    </citation>
    <scope>NUCLEOTIDE SEQUENCE</scope>
    <source>
        <strain evidence="5">H88</strain>
    </source>
</reference>
<dbReference type="Gene3D" id="3.10.350.10">
    <property type="entry name" value="LysM domain"/>
    <property type="match status" value="1"/>
</dbReference>
<keyword evidence="1" id="KW-0147">Chitin-binding</keyword>
<dbReference type="PROSITE" id="PS51782">
    <property type="entry name" value="LYSM"/>
    <property type="match status" value="1"/>
</dbReference>
<dbReference type="InterPro" id="IPR036779">
    <property type="entry name" value="LysM_dom_sf"/>
</dbReference>
<dbReference type="PANTHER" id="PTHR34997:SF1">
    <property type="entry name" value="PEPTIDOGLYCAN-BINDING LYSIN DOMAIN"/>
    <property type="match status" value="1"/>
</dbReference>
<dbReference type="CDD" id="cd00118">
    <property type="entry name" value="LysM"/>
    <property type="match status" value="1"/>
</dbReference>
<accession>A0A8A1L9Y2</accession>
<evidence type="ECO:0000256" key="3">
    <source>
        <dbReference type="SAM" id="SignalP"/>
    </source>
</evidence>
<dbReference type="PANTHER" id="PTHR34997">
    <property type="entry name" value="AM15"/>
    <property type="match status" value="1"/>
</dbReference>
<dbReference type="VEuPathDB" id="FungiDB:I7I53_06494"/>
<organism evidence="5 6">
    <name type="scientific">Ajellomyces capsulatus (strain H88)</name>
    <name type="common">Darling's disease fungus</name>
    <name type="synonym">Histoplasma capsulatum</name>
    <dbReference type="NCBI Taxonomy" id="544711"/>
    <lineage>
        <taxon>Eukaryota</taxon>
        <taxon>Fungi</taxon>
        <taxon>Dikarya</taxon>
        <taxon>Ascomycota</taxon>
        <taxon>Pezizomycotina</taxon>
        <taxon>Eurotiomycetes</taxon>
        <taxon>Eurotiomycetidae</taxon>
        <taxon>Onygenales</taxon>
        <taxon>Ajellomycetaceae</taxon>
        <taxon>Histoplasma</taxon>
    </lineage>
</organism>
<dbReference type="AlphaFoldDB" id="A0A8A1L9Y2"/>
<keyword evidence="3" id="KW-0732">Signal</keyword>
<feature type="signal peptide" evidence="3">
    <location>
        <begin position="1"/>
        <end position="19"/>
    </location>
</feature>
<evidence type="ECO:0000256" key="1">
    <source>
        <dbReference type="ARBA" id="ARBA00022669"/>
    </source>
</evidence>
<proteinExistence type="predicted"/>
<evidence type="ECO:0000313" key="5">
    <source>
        <dbReference type="EMBL" id="QSS51228.1"/>
    </source>
</evidence>
<feature type="domain" description="LysM" evidence="4">
    <location>
        <begin position="278"/>
        <end position="324"/>
    </location>
</feature>
<evidence type="ECO:0000313" key="6">
    <source>
        <dbReference type="Proteomes" id="UP000663419"/>
    </source>
</evidence>
<dbReference type="InterPro" id="IPR052210">
    <property type="entry name" value="LysM1-like"/>
</dbReference>
<dbReference type="Proteomes" id="UP000663419">
    <property type="component" value="Chromosome 2"/>
</dbReference>
<dbReference type="InterPro" id="IPR018392">
    <property type="entry name" value="LysM"/>
</dbReference>
<protein>
    <recommendedName>
        <fullName evidence="4">LysM domain-containing protein</fullName>
    </recommendedName>
</protein>
<evidence type="ECO:0000256" key="2">
    <source>
        <dbReference type="ARBA" id="ARBA00023026"/>
    </source>
</evidence>
<name>A0A8A1L9Y2_AJEC8</name>
<dbReference type="SUPFAM" id="SSF54106">
    <property type="entry name" value="LysM domain"/>
    <property type="match status" value="1"/>
</dbReference>
<feature type="chain" id="PRO_5034294236" description="LysM domain-containing protein" evidence="3">
    <location>
        <begin position="20"/>
        <end position="353"/>
    </location>
</feature>
<evidence type="ECO:0000259" key="4">
    <source>
        <dbReference type="PROSITE" id="PS51782"/>
    </source>
</evidence>
<keyword evidence="2" id="KW-0843">Virulence</keyword>
<sequence>MESFVLLLFSLVFVQLATAEFNLYAKYEDTAIGTAIGISDGCLAALNQTIDCDAINIARVANGADDDFWFRDNVTALCTAECSETLSTWLSDVEAQCAGDRINIDDHFIEPYTIPLKYIAGFDMACLQDSFNNWCFLESQGWESDGNSKWFLDLCYGDDPPSQCDDQVLIEADAAADPDEISVTNMYSRDLFCSECFMKMWRQRLLSPILSPGKFAEYLVDEFNKINAVCSEPPGTEPTATEVGELPSPVAKRADGVYDGASTPALPTLPGAIENCGQYYDVVEGDTCGRIAAKLGISIYEIKRFNVELDRTCSNLWADHAICISPIEKEPISAGGNCGEGYGTVCKGSEFGS</sequence>
<dbReference type="EMBL" id="CP069103">
    <property type="protein sequence ID" value="QSS51228.1"/>
    <property type="molecule type" value="Genomic_DNA"/>
</dbReference>
<gene>
    <name evidence="5" type="ORF">I7I53_06494</name>
</gene>
<dbReference type="SMART" id="SM00257">
    <property type="entry name" value="LysM"/>
    <property type="match status" value="1"/>
</dbReference>